<keyword evidence="2" id="KW-1185">Reference proteome</keyword>
<evidence type="ECO:0000313" key="2">
    <source>
        <dbReference type="Proteomes" id="UP000278962"/>
    </source>
</evidence>
<reference evidence="1 2" key="1">
    <citation type="submission" date="2018-10" db="EMBL/GenBank/DDBJ databases">
        <title>Genomic Encyclopedia of Archaeal and Bacterial Type Strains, Phase II (KMG-II): from individual species to whole genera.</title>
        <authorList>
            <person name="Goeker M."/>
        </authorList>
    </citation>
    <scope>NUCLEOTIDE SEQUENCE [LARGE SCALE GENOMIC DNA]</scope>
    <source>
        <strain evidence="1 2">DSM 14954</strain>
    </source>
</reference>
<name>A0A660L8C0_9ACTN</name>
<dbReference type="AlphaFoldDB" id="A0A660L8C0"/>
<comment type="caution">
    <text evidence="1">The sequence shown here is derived from an EMBL/GenBank/DDBJ whole genome shotgun (WGS) entry which is preliminary data.</text>
</comment>
<organism evidence="1 2">
    <name type="scientific">Solirubrobacter pauli</name>
    <dbReference type="NCBI Taxonomy" id="166793"/>
    <lineage>
        <taxon>Bacteria</taxon>
        <taxon>Bacillati</taxon>
        <taxon>Actinomycetota</taxon>
        <taxon>Thermoleophilia</taxon>
        <taxon>Solirubrobacterales</taxon>
        <taxon>Solirubrobacteraceae</taxon>
        <taxon>Solirubrobacter</taxon>
    </lineage>
</organism>
<protein>
    <recommendedName>
        <fullName evidence="3">Spheroidene monooxygenase</fullName>
    </recommendedName>
</protein>
<sequence length="225" mass="24747">MPVASFHLVRYPGIREGVPYMAWDRPILKGTAGLRFFRLLGTGAGDTMTLSADLRRWALFAVWDDDAALDAFLAGSEIAARWRTVECYTVRLAPVRWHGAWGGRDPLAGATSAAGEGAVAVLTRAAIRPRQLLAFHRAVPRPARALQGSPGLLASVAIGEVPVVRQATFSLWRDLDAVKGYAYRNAAHAEVVRRTRAERWYSEELFARFVPYGAEGTWDGRDPLS</sequence>
<dbReference type="Proteomes" id="UP000278962">
    <property type="component" value="Unassembled WGS sequence"/>
</dbReference>
<evidence type="ECO:0000313" key="1">
    <source>
        <dbReference type="EMBL" id="RKQ91262.1"/>
    </source>
</evidence>
<gene>
    <name evidence="1" type="ORF">C8N24_1084</name>
</gene>
<dbReference type="EMBL" id="RBIL01000001">
    <property type="protein sequence ID" value="RKQ91262.1"/>
    <property type="molecule type" value="Genomic_DNA"/>
</dbReference>
<evidence type="ECO:0008006" key="3">
    <source>
        <dbReference type="Google" id="ProtNLM"/>
    </source>
</evidence>
<accession>A0A660L8C0</accession>
<dbReference type="InterPro" id="IPR049574">
    <property type="entry name" value="CrtA-like"/>
</dbReference>
<dbReference type="CDD" id="cd21650">
    <property type="entry name" value="CrtA-like"/>
    <property type="match status" value="1"/>
</dbReference>
<proteinExistence type="predicted"/>